<keyword evidence="7" id="KW-0560">Oxidoreductase</keyword>
<evidence type="ECO:0000256" key="2">
    <source>
        <dbReference type="ARBA" id="ARBA00001974"/>
    </source>
</evidence>
<dbReference type="PRINTS" id="PR00369">
    <property type="entry name" value="FLAVODOXIN"/>
</dbReference>
<dbReference type="Gene3D" id="3.40.50.80">
    <property type="entry name" value="Nucleotide-binding domain of ferredoxin-NADP reductase (FNR) module"/>
    <property type="match status" value="1"/>
</dbReference>
<evidence type="ECO:0000259" key="8">
    <source>
        <dbReference type="PROSITE" id="PS50902"/>
    </source>
</evidence>
<evidence type="ECO:0000256" key="5">
    <source>
        <dbReference type="ARBA" id="ARBA00022827"/>
    </source>
</evidence>
<dbReference type="GO" id="GO:0050660">
    <property type="term" value="F:flavin adenine dinucleotide binding"/>
    <property type="evidence" value="ECO:0007669"/>
    <property type="project" value="TreeGrafter"/>
</dbReference>
<feature type="domain" description="Flavodoxin-like" evidence="8">
    <location>
        <begin position="599"/>
        <end position="745"/>
    </location>
</feature>
<evidence type="ECO:0000256" key="6">
    <source>
        <dbReference type="ARBA" id="ARBA00022857"/>
    </source>
</evidence>
<dbReference type="SUPFAM" id="SSF52218">
    <property type="entry name" value="Flavoproteins"/>
    <property type="match status" value="1"/>
</dbReference>
<keyword evidence="6" id="KW-0521">NADP</keyword>
<dbReference type="Pfam" id="PF00667">
    <property type="entry name" value="FAD_binding_1"/>
    <property type="match status" value="1"/>
</dbReference>
<dbReference type="InterPro" id="IPR003097">
    <property type="entry name" value="CysJ-like_FAD-binding"/>
</dbReference>
<keyword evidence="3" id="KW-0285">Flavoprotein</keyword>
<evidence type="ECO:0008006" key="12">
    <source>
        <dbReference type="Google" id="ProtNLM"/>
    </source>
</evidence>
<dbReference type="EMBL" id="LCWV01000029">
    <property type="protein sequence ID" value="PWI65885.1"/>
    <property type="molecule type" value="Genomic_DNA"/>
</dbReference>
<dbReference type="Proteomes" id="UP000245956">
    <property type="component" value="Unassembled WGS sequence"/>
</dbReference>
<dbReference type="FunFam" id="3.40.50.360:FF:000036">
    <property type="entry name" value="NADPH--cytochrome P450 reductase"/>
    <property type="match status" value="1"/>
</dbReference>
<name>A0A2U3DUF2_PURLI</name>
<dbReference type="GO" id="GO:0010181">
    <property type="term" value="F:FMN binding"/>
    <property type="evidence" value="ECO:0007669"/>
    <property type="project" value="InterPro"/>
</dbReference>
<evidence type="ECO:0000313" key="10">
    <source>
        <dbReference type="EMBL" id="PWI65885.1"/>
    </source>
</evidence>
<dbReference type="InterPro" id="IPR001433">
    <property type="entry name" value="OxRdtase_FAD/NAD-bd"/>
</dbReference>
<dbReference type="Gene3D" id="1.20.990.10">
    <property type="entry name" value="NADPH-cytochrome p450 Reductase, Chain A, domain 3"/>
    <property type="match status" value="1"/>
</dbReference>
<dbReference type="PANTHER" id="PTHR19384">
    <property type="entry name" value="NITRIC OXIDE SYNTHASE-RELATED"/>
    <property type="match status" value="1"/>
</dbReference>
<reference evidence="10 11" key="1">
    <citation type="journal article" date="2016" name="Front. Microbiol.">
        <title>Genome and transcriptome sequences reveal the specific parasitism of the nematophagous Purpureocillium lilacinum 36-1.</title>
        <authorList>
            <person name="Xie J."/>
            <person name="Li S."/>
            <person name="Mo C."/>
            <person name="Xiao X."/>
            <person name="Peng D."/>
            <person name="Wang G."/>
            <person name="Xiao Y."/>
        </authorList>
    </citation>
    <scope>NUCLEOTIDE SEQUENCE [LARGE SCALE GENOMIC DNA]</scope>
    <source>
        <strain evidence="10 11">36-1</strain>
    </source>
</reference>
<dbReference type="InterPro" id="IPR008254">
    <property type="entry name" value="Flavodoxin/NO_synth"/>
</dbReference>
<organism evidence="10 11">
    <name type="scientific">Purpureocillium lilacinum</name>
    <name type="common">Paecilomyces lilacinus</name>
    <dbReference type="NCBI Taxonomy" id="33203"/>
    <lineage>
        <taxon>Eukaryota</taxon>
        <taxon>Fungi</taxon>
        <taxon>Dikarya</taxon>
        <taxon>Ascomycota</taxon>
        <taxon>Pezizomycotina</taxon>
        <taxon>Sordariomycetes</taxon>
        <taxon>Hypocreomycetidae</taxon>
        <taxon>Hypocreales</taxon>
        <taxon>Ophiocordycipitaceae</taxon>
        <taxon>Purpureocillium</taxon>
    </lineage>
</organism>
<dbReference type="PANTHER" id="PTHR19384:SF108">
    <property type="entry name" value="NADPH--CYTOCHROME P450 REDUCTASE"/>
    <property type="match status" value="1"/>
</dbReference>
<comment type="cofactor">
    <cofactor evidence="1">
        <name>FMN</name>
        <dbReference type="ChEBI" id="CHEBI:58210"/>
    </cofactor>
</comment>
<evidence type="ECO:0000256" key="3">
    <source>
        <dbReference type="ARBA" id="ARBA00022630"/>
    </source>
</evidence>
<evidence type="ECO:0000313" key="11">
    <source>
        <dbReference type="Proteomes" id="UP000245956"/>
    </source>
</evidence>
<dbReference type="PROSITE" id="PS50902">
    <property type="entry name" value="FLAVODOXIN_LIKE"/>
    <property type="match status" value="1"/>
</dbReference>
<dbReference type="InterPro" id="IPR039261">
    <property type="entry name" value="FNR_nucleotide-bd"/>
</dbReference>
<dbReference type="Gene3D" id="2.40.30.10">
    <property type="entry name" value="Translation factors"/>
    <property type="match status" value="1"/>
</dbReference>
<dbReference type="Pfam" id="PF00175">
    <property type="entry name" value="NAD_binding_1"/>
    <property type="match status" value="1"/>
</dbReference>
<accession>A0A2U3DUF2</accession>
<dbReference type="GO" id="GO:0003958">
    <property type="term" value="F:NADPH-hemoprotein reductase activity"/>
    <property type="evidence" value="ECO:0007669"/>
    <property type="project" value="TreeGrafter"/>
</dbReference>
<keyword evidence="5" id="KW-0274">FAD</keyword>
<dbReference type="PRINTS" id="PR00371">
    <property type="entry name" value="FPNCR"/>
</dbReference>
<dbReference type="InterPro" id="IPR001709">
    <property type="entry name" value="Flavoprot_Pyr_Nucl_cyt_Rdtase"/>
</dbReference>
<dbReference type="GO" id="GO:0005829">
    <property type="term" value="C:cytosol"/>
    <property type="evidence" value="ECO:0007669"/>
    <property type="project" value="TreeGrafter"/>
</dbReference>
<dbReference type="InterPro" id="IPR017927">
    <property type="entry name" value="FAD-bd_FR_type"/>
</dbReference>
<evidence type="ECO:0000256" key="4">
    <source>
        <dbReference type="ARBA" id="ARBA00022643"/>
    </source>
</evidence>
<dbReference type="InterPro" id="IPR029039">
    <property type="entry name" value="Flavoprotein-like_sf"/>
</dbReference>
<dbReference type="AlphaFoldDB" id="A0A2U3DUF2"/>
<dbReference type="Pfam" id="PF00258">
    <property type="entry name" value="Flavodoxin_1"/>
    <property type="match status" value="1"/>
</dbReference>
<dbReference type="SUPFAM" id="SSF52343">
    <property type="entry name" value="Ferredoxin reductase-like, C-terminal NADP-linked domain"/>
    <property type="match status" value="1"/>
</dbReference>
<dbReference type="CDD" id="cd12148">
    <property type="entry name" value="fungal_TF_MHR"/>
    <property type="match status" value="1"/>
</dbReference>
<sequence>MGSDQLWSRLPPSLLSPIMTGKDRTDGSDVEDDLTKWSHHVQAARSPGQGHGVLQFPFKDPKAAQYLMHFIHDLSPWVDICDPKRHFATEVPKRVCHFPLLAFSLLAFSSRQLSCKMGTLDPACEAYYSQAITILIDLLNDPVQSVHENTLASIVLLRLYEEFSDVDLGTHLLGSARILDAASSFAAQGGLGEAASWIVLRQNLYVSFANCAPVNMDLAHYRNSSAFLEADDGSIANRAVLLCSQVLASTVCSTRQPTLKEWTELYNDATRWEESVPGRFRPYYVENVSAKEPGRAFPLILLTRPAHVLGYQHFYLARLLLHVFDPRHWHPSLHAFSTRSTAEGCALSDLRAFIGLAVSNPKVMTASFTAHHALHTCGCLLRNAEDKEREAVLEFLRGVSKKTGWRIQKLTEKLSAEWKITSPGASGAGNVQPSPALDPARPVLQLLRRWSCGPNEADFGGDAHLVWQQPRSGKFWRSVGVDSTIWTPRFLAPTAKRMYRICVQSKHSSIMASLPKDGLHDMTLLLAKLAPATVGDMVALVIMAAMAGAYLFPEYTWNNPSPYRHIWYERPQDQDAATRSATRATRNIAQRLEELGKKVVVFWGSQSGTAESFAKRLARELSQRFGLATMPADLSDFDPETISSINEDKLAVFILATYGEGDPSDNANQFWDWVTKTASPSSLSSLRYAAFGLGNSNYLHFNRVVDFIDSALQEAGAQRLLPVEKADDANGDTEEDFCRWKEHFFAFLVSGLGIKEQEQKYEPMVSVVYDTSMEPIDLHHGEPAQPRGKGSTSKTQALAIKHVRELFTNSKRNCLHLEIDISEHPELVYKTGDHVGVWPVNPDQEVDRLFRVLGLAGDRDTPLSISALDPAVKVQLPTPTTVGALFRYYVEICAPVSRELARAVAEFAPSPEARSWVLELCASRDLYSQFLERNYVTLGRLLERALGDSDLVWSGVPLAFILENLPETRPRYYSISSSSVLSPRSVSITALVSNTALGDEEQTVPGITTNYLLAKSHAHHEVTISPSPAPGLSYHLPGPSDVLKEAKVFAHIRRSTFKLPTQPSCPLIMLAAGTGLAPFRAFIAERCRLQSMGRQVGDMLLFFGCRHPDEDCIYRAELAEMQAALCGKLQIIVAFSRLHQTERTYIQDKMAAHETEICRLVDSEGSIYICGRASMARDAGRTLGQSMGHHRGMDERQVQDWVASMKRTRKWQEDVWG</sequence>
<proteinExistence type="predicted"/>
<evidence type="ECO:0000256" key="1">
    <source>
        <dbReference type="ARBA" id="ARBA00001917"/>
    </source>
</evidence>
<dbReference type="SUPFAM" id="SSF63380">
    <property type="entry name" value="Riboflavin synthase domain-like"/>
    <property type="match status" value="1"/>
</dbReference>
<evidence type="ECO:0000259" key="9">
    <source>
        <dbReference type="PROSITE" id="PS51384"/>
    </source>
</evidence>
<dbReference type="InterPro" id="IPR001094">
    <property type="entry name" value="Flavdoxin-like"/>
</dbReference>
<evidence type="ECO:0000256" key="7">
    <source>
        <dbReference type="ARBA" id="ARBA00023002"/>
    </source>
</evidence>
<dbReference type="Gene3D" id="3.40.50.360">
    <property type="match status" value="1"/>
</dbReference>
<dbReference type="InterPro" id="IPR023173">
    <property type="entry name" value="NADPH_Cyt_P450_Rdtase_alpha"/>
</dbReference>
<comment type="cofactor">
    <cofactor evidence="2">
        <name>FAD</name>
        <dbReference type="ChEBI" id="CHEBI:57692"/>
    </cofactor>
</comment>
<dbReference type="InterPro" id="IPR017938">
    <property type="entry name" value="Riboflavin_synthase-like_b-brl"/>
</dbReference>
<dbReference type="PROSITE" id="PS51384">
    <property type="entry name" value="FAD_FR"/>
    <property type="match status" value="1"/>
</dbReference>
<protein>
    <recommendedName>
        <fullName evidence="12">NADPH--cytochrome P450 reductase</fullName>
    </recommendedName>
</protein>
<comment type="caution">
    <text evidence="10">The sequence shown here is derived from an EMBL/GenBank/DDBJ whole genome shotgun (WGS) entry which is preliminary data.</text>
</comment>
<feature type="domain" description="FAD-binding FR-type" evidence="9">
    <location>
        <begin position="793"/>
        <end position="1037"/>
    </location>
</feature>
<keyword evidence="4" id="KW-0288">FMN</keyword>
<gene>
    <name evidence="10" type="ORF">PCL_05613</name>
</gene>